<dbReference type="PROSITE" id="PS50980">
    <property type="entry name" value="COA_CT_NTER"/>
    <property type="match status" value="1"/>
</dbReference>
<evidence type="ECO:0000313" key="4">
    <source>
        <dbReference type="Proteomes" id="UP000515728"/>
    </source>
</evidence>
<dbReference type="InterPro" id="IPR045190">
    <property type="entry name" value="MCCB/AccD1-like"/>
</dbReference>
<dbReference type="KEGG" id="ppel:H6H00_29695"/>
<protein>
    <submittedName>
        <fullName evidence="3">Acyl-CoA carboxylase subunit beta</fullName>
    </submittedName>
</protein>
<dbReference type="AlphaFoldDB" id="A0A7G7MT39"/>
<feature type="domain" description="CoA carboxyltransferase N-terminal" evidence="1">
    <location>
        <begin position="21"/>
        <end position="276"/>
    </location>
</feature>
<dbReference type="InterPro" id="IPR011762">
    <property type="entry name" value="COA_CT_N"/>
</dbReference>
<reference evidence="3 4" key="1">
    <citation type="submission" date="2020-08" db="EMBL/GenBank/DDBJ databases">
        <authorList>
            <person name="Mo P."/>
        </authorList>
    </citation>
    <scope>NUCLEOTIDE SEQUENCE [LARGE SCALE GENOMIC DNA]</scope>
    <source>
        <strain evidence="3 4">CGMCC 4.1532</strain>
    </source>
</reference>
<dbReference type="GO" id="GO:0004485">
    <property type="term" value="F:methylcrotonoyl-CoA carboxylase activity"/>
    <property type="evidence" value="ECO:0007669"/>
    <property type="project" value="TreeGrafter"/>
</dbReference>
<dbReference type="InterPro" id="IPR029045">
    <property type="entry name" value="ClpP/crotonase-like_dom_sf"/>
</dbReference>
<dbReference type="Gene3D" id="3.90.226.10">
    <property type="entry name" value="2-enoyl-CoA Hydratase, Chain A, domain 1"/>
    <property type="match status" value="2"/>
</dbReference>
<name>A0A7G7MT39_9PSEU</name>
<dbReference type="PANTHER" id="PTHR22855">
    <property type="entry name" value="ACETYL, PROPIONYL, PYRUVATE, AND GLUTACONYL CARBOXYLASE-RELATED"/>
    <property type="match status" value="1"/>
</dbReference>
<dbReference type="Proteomes" id="UP000515728">
    <property type="component" value="Chromosome"/>
</dbReference>
<gene>
    <name evidence="3" type="ORF">H6H00_29695</name>
</gene>
<evidence type="ECO:0000259" key="2">
    <source>
        <dbReference type="PROSITE" id="PS50989"/>
    </source>
</evidence>
<dbReference type="InterPro" id="IPR034733">
    <property type="entry name" value="AcCoA_carboxyl_beta"/>
</dbReference>
<dbReference type="InterPro" id="IPR011763">
    <property type="entry name" value="COA_CT_C"/>
</dbReference>
<organism evidence="3 4">
    <name type="scientific">Pseudonocardia petroleophila</name>
    <dbReference type="NCBI Taxonomy" id="37331"/>
    <lineage>
        <taxon>Bacteria</taxon>
        <taxon>Bacillati</taxon>
        <taxon>Actinomycetota</taxon>
        <taxon>Actinomycetes</taxon>
        <taxon>Pseudonocardiales</taxon>
        <taxon>Pseudonocardiaceae</taxon>
        <taxon>Pseudonocardia</taxon>
    </lineage>
</organism>
<dbReference type="Pfam" id="PF01039">
    <property type="entry name" value="Carboxyl_trans"/>
    <property type="match status" value="1"/>
</dbReference>
<dbReference type="PANTHER" id="PTHR22855:SF13">
    <property type="entry name" value="METHYLCROTONOYL-COA CARBOXYLASE BETA CHAIN, MITOCHONDRIAL"/>
    <property type="match status" value="1"/>
</dbReference>
<dbReference type="GO" id="GO:1905202">
    <property type="term" value="C:methylcrotonoyl-CoA carboxylase complex"/>
    <property type="evidence" value="ECO:0007669"/>
    <property type="project" value="TreeGrafter"/>
</dbReference>
<sequence>MPAAGAADPAPAAAAGDAAAVPAAGERPAAPTPDEVVAATEVALAGGDPTRWPDKLPVRDRIAVLVDAGSFVEDGLLATAADGALPADGVITGVGRVEGRPVAVIAHDFTVKAGSWGELTCEKQIRILERADRDLLPVVYLVDSAGGRLTDQMGFFPGRRGASAIFHLQVKLSGRVPQLCCLHGPSAAGGAYMPAFCDWVGMVEGNASMYLASPRVAEKVTGERTSLEEMGGAMMHAEVSGCGDEVFDEDWQAIAAARLLLSYLPDDFRSAPARTAAREPERDDWAGLVPEDPNTAYDVRGVVDRLVDAGTFFEIKARWAQELVTGLARLDGRVVGIVANQPMVRSGAIFVDSADKAARFMSLCDAFNVPLVFLQDVPGFMVGVDVERAGIIRHGAKMITAMSSAEVPKYSVVLRKAYAAGFYAMCAPGFEPRATLALPTATIGPMGAQASVNAVYANKIAAIEDEDERTAFVAARAAEQQADINLLRMASDLVVDAVVEPERLRAELVARMVDADRWTRTTGRRHHPISPV</sequence>
<dbReference type="PROSITE" id="PS50989">
    <property type="entry name" value="COA_CT_CTER"/>
    <property type="match status" value="1"/>
</dbReference>
<keyword evidence="4" id="KW-1185">Reference proteome</keyword>
<accession>A0A7G7MT39</accession>
<proteinExistence type="predicted"/>
<evidence type="ECO:0000259" key="1">
    <source>
        <dbReference type="PROSITE" id="PS50980"/>
    </source>
</evidence>
<dbReference type="SUPFAM" id="SSF52096">
    <property type="entry name" value="ClpP/crotonase"/>
    <property type="match status" value="2"/>
</dbReference>
<feature type="domain" description="CoA carboxyltransferase C-terminal" evidence="2">
    <location>
        <begin position="280"/>
        <end position="515"/>
    </location>
</feature>
<dbReference type="EMBL" id="CP060131">
    <property type="protein sequence ID" value="QNG55950.1"/>
    <property type="molecule type" value="Genomic_DNA"/>
</dbReference>
<evidence type="ECO:0000313" key="3">
    <source>
        <dbReference type="EMBL" id="QNG55950.1"/>
    </source>
</evidence>
<dbReference type="GO" id="GO:0006552">
    <property type="term" value="P:L-leucine catabolic process"/>
    <property type="evidence" value="ECO:0007669"/>
    <property type="project" value="TreeGrafter"/>
</dbReference>